<protein>
    <submittedName>
        <fullName evidence="2">Uncharacterized protein</fullName>
    </submittedName>
</protein>
<accession>A0A1C4YN11</accession>
<gene>
    <name evidence="2" type="ORF">GA0070561_4405</name>
</gene>
<feature type="transmembrane region" description="Helical" evidence="1">
    <location>
        <begin position="126"/>
        <end position="145"/>
    </location>
</feature>
<evidence type="ECO:0000313" key="2">
    <source>
        <dbReference type="EMBL" id="SCF22152.1"/>
    </source>
</evidence>
<evidence type="ECO:0000256" key="1">
    <source>
        <dbReference type="SAM" id="Phobius"/>
    </source>
</evidence>
<feature type="transmembrane region" description="Helical" evidence="1">
    <location>
        <begin position="48"/>
        <end position="73"/>
    </location>
</feature>
<dbReference type="STRING" id="285676.GA0070561_4405"/>
<sequence length="193" mass="20698">MEMVTSPQSRSRRRLMLVVLLSVLAAAVIVGAVVVGRDTGILDGAPPAWANTLGGVLQLAGLALTIATIVWLVRSGRFRADRGSSLRRLSPLGIRSLQQQVRRGTPQDDADFGLLRATAQMMINQSWYSLMLVGFVITSFGQALLKFTPLFTGLFAVLAALGVGAVAFAFRDARLAKAFLRAHPAPEGQESHD</sequence>
<organism evidence="2 3">
    <name type="scientific">Micromonospora saelicesensis</name>
    <dbReference type="NCBI Taxonomy" id="285676"/>
    <lineage>
        <taxon>Bacteria</taxon>
        <taxon>Bacillati</taxon>
        <taxon>Actinomycetota</taxon>
        <taxon>Actinomycetes</taxon>
        <taxon>Micromonosporales</taxon>
        <taxon>Micromonosporaceae</taxon>
        <taxon>Micromonospora</taxon>
    </lineage>
</organism>
<name>A0A1C4YN11_9ACTN</name>
<dbReference type="EMBL" id="FMCR01000004">
    <property type="protein sequence ID" value="SCF22152.1"/>
    <property type="molecule type" value="Genomic_DNA"/>
</dbReference>
<proteinExistence type="predicted"/>
<dbReference type="Proteomes" id="UP000198864">
    <property type="component" value="Unassembled WGS sequence"/>
</dbReference>
<evidence type="ECO:0000313" key="3">
    <source>
        <dbReference type="Proteomes" id="UP000198864"/>
    </source>
</evidence>
<keyword evidence="1" id="KW-1133">Transmembrane helix</keyword>
<keyword evidence="1" id="KW-0812">Transmembrane</keyword>
<feature type="transmembrane region" description="Helical" evidence="1">
    <location>
        <begin position="151"/>
        <end position="170"/>
    </location>
</feature>
<reference evidence="2 3" key="1">
    <citation type="submission" date="2016-06" db="EMBL/GenBank/DDBJ databases">
        <authorList>
            <person name="Kjaerup R.B."/>
            <person name="Dalgaard T.S."/>
            <person name="Juul-Madsen H.R."/>
        </authorList>
    </citation>
    <scope>NUCLEOTIDE SEQUENCE [LARGE SCALE GENOMIC DNA]</scope>
    <source>
        <strain evidence="2 3">DSM 44871</strain>
    </source>
</reference>
<dbReference type="RefSeq" id="WP_141710409.1">
    <property type="nucleotide sequence ID" value="NZ_FMCR01000004.1"/>
</dbReference>
<keyword evidence="1" id="KW-0472">Membrane</keyword>
<dbReference type="AlphaFoldDB" id="A0A1C4YN11"/>